<sequence>MNVGRDTWKPSMLVLIMVLIHGYCHGLLELCAEVSRGWDEPNKGEVGKTKSQPNTFNAKARMYTLNEDIDMKAKGCNYDEKIGGARNEKDT</sequence>
<accession>A0A438C736</accession>
<comment type="caution">
    <text evidence="2">The sequence shown here is derived from an EMBL/GenBank/DDBJ whole genome shotgun (WGS) entry which is preliminary data.</text>
</comment>
<evidence type="ECO:0000313" key="3">
    <source>
        <dbReference type="Proteomes" id="UP000288805"/>
    </source>
</evidence>
<protein>
    <recommendedName>
        <fullName evidence="4">Secreted protein</fullName>
    </recommendedName>
</protein>
<evidence type="ECO:0008006" key="4">
    <source>
        <dbReference type="Google" id="ProtNLM"/>
    </source>
</evidence>
<dbReference type="AlphaFoldDB" id="A0A438C736"/>
<feature type="signal peptide" evidence="1">
    <location>
        <begin position="1"/>
        <end position="26"/>
    </location>
</feature>
<name>A0A438C736_VITVI</name>
<evidence type="ECO:0000313" key="2">
    <source>
        <dbReference type="EMBL" id="RVW19064.1"/>
    </source>
</evidence>
<organism evidence="2 3">
    <name type="scientific">Vitis vinifera</name>
    <name type="common">Grape</name>
    <dbReference type="NCBI Taxonomy" id="29760"/>
    <lineage>
        <taxon>Eukaryota</taxon>
        <taxon>Viridiplantae</taxon>
        <taxon>Streptophyta</taxon>
        <taxon>Embryophyta</taxon>
        <taxon>Tracheophyta</taxon>
        <taxon>Spermatophyta</taxon>
        <taxon>Magnoliopsida</taxon>
        <taxon>eudicotyledons</taxon>
        <taxon>Gunneridae</taxon>
        <taxon>Pentapetalae</taxon>
        <taxon>rosids</taxon>
        <taxon>Vitales</taxon>
        <taxon>Vitaceae</taxon>
        <taxon>Viteae</taxon>
        <taxon>Vitis</taxon>
    </lineage>
</organism>
<evidence type="ECO:0000256" key="1">
    <source>
        <dbReference type="SAM" id="SignalP"/>
    </source>
</evidence>
<feature type="chain" id="PRO_5019161680" description="Secreted protein" evidence="1">
    <location>
        <begin position="27"/>
        <end position="91"/>
    </location>
</feature>
<keyword evidence="1" id="KW-0732">Signal</keyword>
<proteinExistence type="predicted"/>
<dbReference type="EMBL" id="QGNW01002503">
    <property type="protein sequence ID" value="RVW19064.1"/>
    <property type="molecule type" value="Genomic_DNA"/>
</dbReference>
<dbReference type="Proteomes" id="UP000288805">
    <property type="component" value="Unassembled WGS sequence"/>
</dbReference>
<reference evidence="2 3" key="1">
    <citation type="journal article" date="2018" name="PLoS Genet.">
        <title>Population sequencing reveals clonal diversity and ancestral inbreeding in the grapevine cultivar Chardonnay.</title>
        <authorList>
            <person name="Roach M.J."/>
            <person name="Johnson D.L."/>
            <person name="Bohlmann J."/>
            <person name="van Vuuren H.J."/>
            <person name="Jones S.J."/>
            <person name="Pretorius I.S."/>
            <person name="Schmidt S.A."/>
            <person name="Borneman A.R."/>
        </authorList>
    </citation>
    <scope>NUCLEOTIDE SEQUENCE [LARGE SCALE GENOMIC DNA]</scope>
    <source>
        <strain evidence="3">cv. Chardonnay</strain>
        <tissue evidence="2">Leaf</tissue>
    </source>
</reference>
<gene>
    <name evidence="2" type="ORF">CK203_087642</name>
</gene>